<organism evidence="3 4">
    <name type="scientific">Karstenula rhodostoma CBS 690.94</name>
    <dbReference type="NCBI Taxonomy" id="1392251"/>
    <lineage>
        <taxon>Eukaryota</taxon>
        <taxon>Fungi</taxon>
        <taxon>Dikarya</taxon>
        <taxon>Ascomycota</taxon>
        <taxon>Pezizomycotina</taxon>
        <taxon>Dothideomycetes</taxon>
        <taxon>Pleosporomycetidae</taxon>
        <taxon>Pleosporales</taxon>
        <taxon>Massarineae</taxon>
        <taxon>Didymosphaeriaceae</taxon>
        <taxon>Karstenula</taxon>
    </lineage>
</organism>
<name>A0A9P4P4K9_9PLEO</name>
<dbReference type="AlphaFoldDB" id="A0A9P4P4K9"/>
<dbReference type="PANTHER" id="PTHR12452">
    <property type="entry name" value="42-9-9 PROTEIN-RELATED"/>
    <property type="match status" value="1"/>
</dbReference>
<gene>
    <name evidence="3" type="ORF">P171DRAFT_373896</name>
</gene>
<comment type="caution">
    <text evidence="3">The sequence shown here is derived from an EMBL/GenBank/DDBJ whole genome shotgun (WGS) entry which is preliminary data.</text>
</comment>
<comment type="similarity">
    <text evidence="1">Belongs to the thioredoxin family.</text>
</comment>
<dbReference type="InterPro" id="IPR010357">
    <property type="entry name" value="TXNDC17_dom"/>
</dbReference>
<dbReference type="SUPFAM" id="SSF52833">
    <property type="entry name" value="Thioredoxin-like"/>
    <property type="match status" value="1"/>
</dbReference>
<evidence type="ECO:0000313" key="4">
    <source>
        <dbReference type="Proteomes" id="UP000799764"/>
    </source>
</evidence>
<dbReference type="InterPro" id="IPR045108">
    <property type="entry name" value="TXNDC17-like"/>
</dbReference>
<dbReference type="GO" id="GO:0047134">
    <property type="term" value="F:protein-disulfide reductase [NAD(P)H] activity"/>
    <property type="evidence" value="ECO:0007669"/>
    <property type="project" value="InterPro"/>
</dbReference>
<evidence type="ECO:0000259" key="2">
    <source>
        <dbReference type="Pfam" id="PF06110"/>
    </source>
</evidence>
<accession>A0A9P4P4K9</accession>
<sequence>MAIIDEFEAPKSTQELPVSIQPNAAFFILFLSSTDPATKQPWCSDVRESLPLLNKVFSNPSSPAVHYSYVGSRAEYKEIPGSRFRADWDIQNVPTLARYERADGKVKETGRLVERELLDESRVRALLGV</sequence>
<proteinExistence type="inferred from homology"/>
<feature type="domain" description="Thioredoxin" evidence="2">
    <location>
        <begin position="23"/>
        <end position="119"/>
    </location>
</feature>
<reference evidence="3" key="1">
    <citation type="journal article" date="2020" name="Stud. Mycol.">
        <title>101 Dothideomycetes genomes: a test case for predicting lifestyles and emergence of pathogens.</title>
        <authorList>
            <person name="Haridas S."/>
            <person name="Albert R."/>
            <person name="Binder M."/>
            <person name="Bloem J."/>
            <person name="Labutti K."/>
            <person name="Salamov A."/>
            <person name="Andreopoulos B."/>
            <person name="Baker S."/>
            <person name="Barry K."/>
            <person name="Bills G."/>
            <person name="Bluhm B."/>
            <person name="Cannon C."/>
            <person name="Castanera R."/>
            <person name="Culley D."/>
            <person name="Daum C."/>
            <person name="Ezra D."/>
            <person name="Gonzalez J."/>
            <person name="Henrissat B."/>
            <person name="Kuo A."/>
            <person name="Liang C."/>
            <person name="Lipzen A."/>
            <person name="Lutzoni F."/>
            <person name="Magnuson J."/>
            <person name="Mondo S."/>
            <person name="Nolan M."/>
            <person name="Ohm R."/>
            <person name="Pangilinan J."/>
            <person name="Park H.-J."/>
            <person name="Ramirez L."/>
            <person name="Alfaro M."/>
            <person name="Sun H."/>
            <person name="Tritt A."/>
            <person name="Yoshinaga Y."/>
            <person name="Zwiers L.-H."/>
            <person name="Turgeon B."/>
            <person name="Goodwin S."/>
            <person name="Spatafora J."/>
            <person name="Crous P."/>
            <person name="Grigoriev I."/>
        </authorList>
    </citation>
    <scope>NUCLEOTIDE SEQUENCE</scope>
    <source>
        <strain evidence="3">CBS 690.94</strain>
    </source>
</reference>
<dbReference type="Gene3D" id="3.40.30.10">
    <property type="entry name" value="Glutaredoxin"/>
    <property type="match status" value="1"/>
</dbReference>
<dbReference type="GO" id="GO:0005829">
    <property type="term" value="C:cytosol"/>
    <property type="evidence" value="ECO:0007669"/>
    <property type="project" value="TreeGrafter"/>
</dbReference>
<evidence type="ECO:0000256" key="1">
    <source>
        <dbReference type="ARBA" id="ARBA00008987"/>
    </source>
</evidence>
<keyword evidence="4" id="KW-1185">Reference proteome</keyword>
<dbReference type="OrthoDB" id="78947at2759"/>
<dbReference type="Pfam" id="PF06110">
    <property type="entry name" value="TXD17-like_Trx"/>
    <property type="match status" value="1"/>
</dbReference>
<evidence type="ECO:0000313" key="3">
    <source>
        <dbReference type="EMBL" id="KAF2437250.1"/>
    </source>
</evidence>
<dbReference type="PANTHER" id="PTHR12452:SF0">
    <property type="entry name" value="THIOREDOXIN DOMAIN-CONTAINING PROTEIN 17"/>
    <property type="match status" value="1"/>
</dbReference>
<dbReference type="EMBL" id="MU001518">
    <property type="protein sequence ID" value="KAF2437250.1"/>
    <property type="molecule type" value="Genomic_DNA"/>
</dbReference>
<protein>
    <recommendedName>
        <fullName evidence="2">Thioredoxin domain-containing protein</fullName>
    </recommendedName>
</protein>
<dbReference type="InterPro" id="IPR036249">
    <property type="entry name" value="Thioredoxin-like_sf"/>
</dbReference>
<dbReference type="Proteomes" id="UP000799764">
    <property type="component" value="Unassembled WGS sequence"/>
</dbReference>